<evidence type="ECO:0000256" key="1">
    <source>
        <dbReference type="SAM" id="MobiDB-lite"/>
    </source>
</evidence>
<dbReference type="VEuPathDB" id="FungiDB:HpaG814792"/>
<reference evidence="4" key="1">
    <citation type="journal article" date="2010" name="Science">
        <title>Signatures of adaptation to obligate biotrophy in the Hyaloperonospora arabidopsidis genome.</title>
        <authorList>
            <person name="Baxter L."/>
            <person name="Tripathy S."/>
            <person name="Ishaque N."/>
            <person name="Boot N."/>
            <person name="Cabral A."/>
            <person name="Kemen E."/>
            <person name="Thines M."/>
            <person name="Ah-Fong A."/>
            <person name="Anderson R."/>
            <person name="Badejoko W."/>
            <person name="Bittner-Eddy P."/>
            <person name="Boore J.L."/>
            <person name="Chibucos M.C."/>
            <person name="Coates M."/>
            <person name="Dehal P."/>
            <person name="Delehaunty K."/>
            <person name="Dong S."/>
            <person name="Downton P."/>
            <person name="Dumas B."/>
            <person name="Fabro G."/>
            <person name="Fronick C."/>
            <person name="Fuerstenberg S.I."/>
            <person name="Fulton L."/>
            <person name="Gaulin E."/>
            <person name="Govers F."/>
            <person name="Hughes L."/>
            <person name="Humphray S."/>
            <person name="Jiang R.H."/>
            <person name="Judelson H."/>
            <person name="Kamoun S."/>
            <person name="Kyung K."/>
            <person name="Meijer H."/>
            <person name="Minx P."/>
            <person name="Morris P."/>
            <person name="Nelson J."/>
            <person name="Phuntumart V."/>
            <person name="Qutob D."/>
            <person name="Rehmany A."/>
            <person name="Rougon-Cardoso A."/>
            <person name="Ryden P."/>
            <person name="Torto-Alalibo T."/>
            <person name="Studholme D."/>
            <person name="Wang Y."/>
            <person name="Win J."/>
            <person name="Wood J."/>
            <person name="Clifton S.W."/>
            <person name="Rogers J."/>
            <person name="Van den Ackerveken G."/>
            <person name="Jones J.D."/>
            <person name="McDowell J.M."/>
            <person name="Beynon J."/>
            <person name="Tyler B.M."/>
        </authorList>
    </citation>
    <scope>NUCLEOTIDE SEQUENCE [LARGE SCALE GENOMIC DNA]</scope>
    <source>
        <strain evidence="4">Emoy2</strain>
    </source>
</reference>
<feature type="compositionally biased region" description="Polar residues" evidence="1">
    <location>
        <begin position="98"/>
        <end position="109"/>
    </location>
</feature>
<evidence type="ECO:0000313" key="4">
    <source>
        <dbReference type="Proteomes" id="UP000011713"/>
    </source>
</evidence>
<evidence type="ECO:0000313" key="2">
    <source>
        <dbReference type="EMBL" id="BAP68814.1"/>
    </source>
</evidence>
<reference evidence="3" key="3">
    <citation type="submission" date="2015-06" db="UniProtKB">
        <authorList>
            <consortium name="EnsemblProtists"/>
        </authorList>
    </citation>
    <scope>IDENTIFICATION</scope>
    <source>
        <strain evidence="3">Emoy2</strain>
    </source>
</reference>
<dbReference type="EMBL" id="ABWE02001781">
    <property type="status" value="NOT_ANNOTATED_CDS"/>
    <property type="molecule type" value="Genomic_DNA"/>
</dbReference>
<evidence type="ECO:0000313" key="3">
    <source>
        <dbReference type="EnsemblProtists" id="HpaP814792"/>
    </source>
</evidence>
<accession>M4C6Q5</accession>
<feature type="region of interest" description="Disordered" evidence="1">
    <location>
        <begin position="1"/>
        <end position="20"/>
    </location>
</feature>
<dbReference type="AlphaFoldDB" id="M4C6Q5"/>
<feature type="compositionally biased region" description="Basic and acidic residues" evidence="1">
    <location>
        <begin position="36"/>
        <end position="59"/>
    </location>
</feature>
<feature type="compositionally biased region" description="Pro residues" evidence="1">
    <location>
        <begin position="72"/>
        <end position="87"/>
    </location>
</feature>
<protein>
    <submittedName>
        <fullName evidence="2">RxLR effector candidate protein</fullName>
    </submittedName>
</protein>
<proteinExistence type="evidence at transcript level"/>
<dbReference type="InParanoid" id="M4C6Q5"/>
<feature type="region of interest" description="Disordered" evidence="1">
    <location>
        <begin position="27"/>
        <end position="110"/>
    </location>
</feature>
<dbReference type="HOGENOM" id="CLU_1630198_0_0_1"/>
<sequence>MDEDERMRGAHESKLFRSELGADFAGRLHGGAMELENLHDRQPQQKPRRAPERLDDLRMRAGQQLQQRADPLPQPPAPLPPYQPPPASQVMPAAQGKPVQQRQQVTPMQYRTPDAMQRKLTIRKFDGTEVYVGLGSSFFGWGKTFGARSTWHRSLAASCGPRT</sequence>
<dbReference type="Proteomes" id="UP000011713">
    <property type="component" value="Unassembled WGS sequence"/>
</dbReference>
<name>M4C6Q5_HYAAE</name>
<feature type="compositionally biased region" description="Basic and acidic residues" evidence="1">
    <location>
        <begin position="1"/>
        <end position="17"/>
    </location>
</feature>
<gene>
    <name evidence="2" type="primary">HaRxL87i</name>
</gene>
<dbReference type="EnsemblProtists" id="HpaT814792">
    <property type="protein sequence ID" value="HpaP814792"/>
    <property type="gene ID" value="HpaG814792"/>
</dbReference>
<keyword evidence="4" id="KW-1185">Reference proteome</keyword>
<organism evidence="3 4">
    <name type="scientific">Hyaloperonospora arabidopsidis (strain Emoy2)</name>
    <name type="common">Downy mildew agent</name>
    <name type="synonym">Peronospora arabidopsidis</name>
    <dbReference type="NCBI Taxonomy" id="559515"/>
    <lineage>
        <taxon>Eukaryota</taxon>
        <taxon>Sar</taxon>
        <taxon>Stramenopiles</taxon>
        <taxon>Oomycota</taxon>
        <taxon>Peronosporomycetes</taxon>
        <taxon>Peronosporales</taxon>
        <taxon>Peronosporaceae</taxon>
        <taxon>Hyaloperonospora</taxon>
    </lineage>
</organism>
<reference evidence="2" key="2">
    <citation type="journal article" date="2014" name="PLoS Pathog.">
        <title>Expression profiling during arabidopsis/downy mildew interaction reveals a highly-expressed effector that attenuates responses to salicylic acid.</title>
        <authorList>
            <person name="Asai S."/>
            <person name="Rallapalli G."/>
            <person name="Piquerez S.J.M."/>
            <person name="Caillaud M.C."/>
            <person name="Furzer O.J."/>
            <person name="Ishaque N."/>
            <person name="Wirthmueller L."/>
            <person name="Fabro G."/>
            <person name="Shirasu K."/>
            <person name="Jones J.D.G."/>
        </authorList>
    </citation>
    <scope>NUCLEOTIDE SEQUENCE</scope>
    <source>
        <strain evidence="2">Emoy2</strain>
    </source>
</reference>
<dbReference type="EMBL" id="AB922239">
    <property type="protein sequence ID" value="BAP68814.1"/>
    <property type="molecule type" value="mRNA"/>
</dbReference>